<dbReference type="PROSITE" id="PS00108">
    <property type="entry name" value="PROTEIN_KINASE_ST"/>
    <property type="match status" value="1"/>
</dbReference>
<dbReference type="CDD" id="cd00028">
    <property type="entry name" value="B_lectin"/>
    <property type="match status" value="1"/>
</dbReference>
<feature type="domain" description="Protein kinase" evidence="19">
    <location>
        <begin position="315"/>
        <end position="672"/>
    </location>
</feature>
<evidence type="ECO:0000256" key="8">
    <source>
        <dbReference type="ARBA" id="ARBA00022777"/>
    </source>
</evidence>
<name>A0A6J1AKR2_9ROSI</name>
<keyword evidence="13" id="KW-0325">Glycoprotein</keyword>
<keyword evidence="6 18" id="KW-0732">Signal</keyword>
<dbReference type="GO" id="GO:0004674">
    <property type="term" value="F:protein serine/threonine kinase activity"/>
    <property type="evidence" value="ECO:0007669"/>
    <property type="project" value="UniProtKB-KW"/>
</dbReference>
<evidence type="ECO:0000256" key="5">
    <source>
        <dbReference type="ARBA" id="ARBA00022692"/>
    </source>
</evidence>
<dbReference type="SMART" id="SM00220">
    <property type="entry name" value="S_TKc"/>
    <property type="match status" value="1"/>
</dbReference>
<dbReference type="FunFam" id="1.10.510.10:FF:000060">
    <property type="entry name" value="G-type lectin S-receptor-like serine/threonine-protein kinase"/>
    <property type="match status" value="1"/>
</dbReference>
<dbReference type="CDD" id="cd01098">
    <property type="entry name" value="PAN_AP_plant"/>
    <property type="match status" value="1"/>
</dbReference>
<evidence type="ECO:0000256" key="15">
    <source>
        <dbReference type="ARBA" id="ARBA00048679"/>
    </source>
</evidence>
<dbReference type="InterPro" id="IPR003609">
    <property type="entry name" value="Pan_app"/>
</dbReference>
<evidence type="ECO:0000313" key="22">
    <source>
        <dbReference type="Proteomes" id="UP000504621"/>
    </source>
</evidence>
<keyword evidence="11 17" id="KW-0472">Membrane</keyword>
<evidence type="ECO:0000256" key="13">
    <source>
        <dbReference type="ARBA" id="ARBA00023180"/>
    </source>
</evidence>
<keyword evidence="7 16" id="KW-0547">Nucleotide-binding</keyword>
<dbReference type="PROSITE" id="PS50948">
    <property type="entry name" value="PAN"/>
    <property type="match status" value="1"/>
</dbReference>
<evidence type="ECO:0000256" key="14">
    <source>
        <dbReference type="ARBA" id="ARBA00047899"/>
    </source>
</evidence>
<dbReference type="GO" id="GO:0048544">
    <property type="term" value="P:recognition of pollen"/>
    <property type="evidence" value="ECO:0007669"/>
    <property type="project" value="InterPro"/>
</dbReference>
<evidence type="ECO:0000256" key="6">
    <source>
        <dbReference type="ARBA" id="ARBA00022729"/>
    </source>
</evidence>
<dbReference type="InterPro" id="IPR008271">
    <property type="entry name" value="Ser/Thr_kinase_AS"/>
</dbReference>
<evidence type="ECO:0000256" key="9">
    <source>
        <dbReference type="ARBA" id="ARBA00022840"/>
    </source>
</evidence>
<evidence type="ECO:0000256" key="10">
    <source>
        <dbReference type="ARBA" id="ARBA00022989"/>
    </source>
</evidence>
<keyword evidence="5 17" id="KW-0812">Transmembrane</keyword>
<gene>
    <name evidence="23" type="primary">LOC110418933</name>
</gene>
<dbReference type="Gene3D" id="2.90.10.10">
    <property type="entry name" value="Bulb-type lectin domain"/>
    <property type="match status" value="1"/>
</dbReference>
<dbReference type="PIRSF" id="PIRSF000641">
    <property type="entry name" value="SRK"/>
    <property type="match status" value="1"/>
</dbReference>
<evidence type="ECO:0000259" key="20">
    <source>
        <dbReference type="PROSITE" id="PS50927"/>
    </source>
</evidence>
<keyword evidence="2" id="KW-1003">Cell membrane</keyword>
<evidence type="ECO:0000256" key="7">
    <source>
        <dbReference type="ARBA" id="ARBA00022741"/>
    </source>
</evidence>
<dbReference type="Pfam" id="PF00954">
    <property type="entry name" value="S_locus_glycop"/>
    <property type="match status" value="1"/>
</dbReference>
<dbReference type="InterPro" id="IPR001245">
    <property type="entry name" value="Ser-Thr/Tyr_kinase_cat_dom"/>
</dbReference>
<dbReference type="InterPro" id="IPR000719">
    <property type="entry name" value="Prot_kinase_dom"/>
</dbReference>
<evidence type="ECO:0000256" key="4">
    <source>
        <dbReference type="ARBA" id="ARBA00022679"/>
    </source>
</evidence>
<dbReference type="AlphaFoldDB" id="A0A6J1AKR2"/>
<keyword evidence="4 16" id="KW-0808">Transferase</keyword>
<dbReference type="EC" id="2.7.11.1" evidence="16"/>
<evidence type="ECO:0000256" key="11">
    <source>
        <dbReference type="ARBA" id="ARBA00023136"/>
    </source>
</evidence>
<keyword evidence="12" id="KW-1015">Disulfide bond</keyword>
<dbReference type="Pfam" id="PF07714">
    <property type="entry name" value="PK_Tyr_Ser-Thr"/>
    <property type="match status" value="1"/>
</dbReference>
<dbReference type="GeneID" id="110418933"/>
<dbReference type="GO" id="GO:0005524">
    <property type="term" value="F:ATP binding"/>
    <property type="evidence" value="ECO:0007669"/>
    <property type="project" value="UniProtKB-KW"/>
</dbReference>
<dbReference type="InterPro" id="IPR001480">
    <property type="entry name" value="Bulb-type_lectin_dom"/>
</dbReference>
<dbReference type="PANTHER" id="PTHR27002:SF214">
    <property type="entry name" value="RECEPTOR-LIKE SERINE_THREONINE-PROTEIN KINASE"/>
    <property type="match status" value="1"/>
</dbReference>
<reference evidence="23" key="1">
    <citation type="submission" date="2025-08" db="UniProtKB">
        <authorList>
            <consortium name="RefSeq"/>
        </authorList>
    </citation>
    <scope>IDENTIFICATION</scope>
    <source>
        <tissue evidence="23">Leaf</tissue>
    </source>
</reference>
<dbReference type="InterPro" id="IPR021820">
    <property type="entry name" value="S-locus_recpt_kinase_C"/>
</dbReference>
<dbReference type="Gene3D" id="1.10.510.10">
    <property type="entry name" value="Transferase(Phosphotransferase) domain 1"/>
    <property type="match status" value="1"/>
</dbReference>
<comment type="subcellular location">
    <subcellularLocation>
        <location evidence="1">Cell membrane</location>
        <topology evidence="1">Single-pass type I membrane protein</topology>
    </subcellularLocation>
</comment>
<dbReference type="PANTHER" id="PTHR27002">
    <property type="entry name" value="RECEPTOR-LIKE SERINE/THREONINE-PROTEIN KINASE SD1-8"/>
    <property type="match status" value="1"/>
</dbReference>
<feature type="domain" description="Bulb-type lectin" evidence="20">
    <location>
        <begin position="30"/>
        <end position="150"/>
    </location>
</feature>
<protein>
    <recommendedName>
        <fullName evidence="16">Receptor-like serine/threonine-protein kinase</fullName>
        <ecNumber evidence="16">2.7.11.1</ecNumber>
    </recommendedName>
</protein>
<keyword evidence="8 16" id="KW-0418">Kinase</keyword>
<dbReference type="Pfam" id="PF11883">
    <property type="entry name" value="DUF3403"/>
    <property type="match status" value="1"/>
</dbReference>
<dbReference type="InterPro" id="IPR024171">
    <property type="entry name" value="SRK-like_kinase"/>
</dbReference>
<dbReference type="FunFam" id="2.90.10.10:FF:000005">
    <property type="entry name" value="G-type lectin S-receptor-like serine/threonine-protein kinase"/>
    <property type="match status" value="1"/>
</dbReference>
<dbReference type="InterPro" id="IPR011009">
    <property type="entry name" value="Kinase-like_dom_sf"/>
</dbReference>
<dbReference type="Proteomes" id="UP000504621">
    <property type="component" value="Unplaced"/>
</dbReference>
<feature type="chain" id="PRO_5026647341" description="Receptor-like serine/threonine-protein kinase" evidence="18">
    <location>
        <begin position="29"/>
        <end position="705"/>
    </location>
</feature>
<comment type="catalytic activity">
    <reaction evidence="14 16">
        <text>L-threonyl-[protein] + ATP = O-phospho-L-threonyl-[protein] + ADP + H(+)</text>
        <dbReference type="Rhea" id="RHEA:46608"/>
        <dbReference type="Rhea" id="RHEA-COMP:11060"/>
        <dbReference type="Rhea" id="RHEA-COMP:11605"/>
        <dbReference type="ChEBI" id="CHEBI:15378"/>
        <dbReference type="ChEBI" id="CHEBI:30013"/>
        <dbReference type="ChEBI" id="CHEBI:30616"/>
        <dbReference type="ChEBI" id="CHEBI:61977"/>
        <dbReference type="ChEBI" id="CHEBI:456216"/>
        <dbReference type="EC" id="2.7.11.1"/>
    </reaction>
</comment>
<dbReference type="SUPFAM" id="SSF56112">
    <property type="entry name" value="Protein kinase-like (PK-like)"/>
    <property type="match status" value="1"/>
</dbReference>
<comment type="catalytic activity">
    <reaction evidence="15 16">
        <text>L-seryl-[protein] + ATP = O-phospho-L-seryl-[protein] + ADP + H(+)</text>
        <dbReference type="Rhea" id="RHEA:17989"/>
        <dbReference type="Rhea" id="RHEA-COMP:9863"/>
        <dbReference type="Rhea" id="RHEA-COMP:11604"/>
        <dbReference type="ChEBI" id="CHEBI:15378"/>
        <dbReference type="ChEBI" id="CHEBI:29999"/>
        <dbReference type="ChEBI" id="CHEBI:30616"/>
        <dbReference type="ChEBI" id="CHEBI:83421"/>
        <dbReference type="ChEBI" id="CHEBI:456216"/>
        <dbReference type="EC" id="2.7.11.1"/>
    </reaction>
</comment>
<evidence type="ECO:0000256" key="12">
    <source>
        <dbReference type="ARBA" id="ARBA00023157"/>
    </source>
</evidence>
<feature type="domain" description="Apple" evidence="21">
    <location>
        <begin position="337"/>
        <end position="430"/>
    </location>
</feature>
<accession>A0A6J1AKR2</accession>
<dbReference type="PROSITE" id="PS50927">
    <property type="entry name" value="BULB_LECTIN"/>
    <property type="match status" value="1"/>
</dbReference>
<comment type="similarity">
    <text evidence="16">Belongs to the protein kinase superfamily. Ser/Thr protein kinase family.</text>
</comment>
<dbReference type="GO" id="GO:0005886">
    <property type="term" value="C:plasma membrane"/>
    <property type="evidence" value="ECO:0007669"/>
    <property type="project" value="UniProtKB-SubCell"/>
</dbReference>
<dbReference type="PROSITE" id="PS51257">
    <property type="entry name" value="PROKAR_LIPOPROTEIN"/>
    <property type="match status" value="1"/>
</dbReference>
<evidence type="ECO:0000259" key="19">
    <source>
        <dbReference type="PROSITE" id="PS50011"/>
    </source>
</evidence>
<dbReference type="SUPFAM" id="SSF51110">
    <property type="entry name" value="alpha-D-mannose-specific plant lectins"/>
    <property type="match status" value="1"/>
</dbReference>
<keyword evidence="3 16" id="KW-0723">Serine/threonine-protein kinase</keyword>
<keyword evidence="10 17" id="KW-1133">Transmembrane helix</keyword>
<evidence type="ECO:0000259" key="21">
    <source>
        <dbReference type="PROSITE" id="PS50948"/>
    </source>
</evidence>
<organism evidence="22 23">
    <name type="scientific">Herrania umbratica</name>
    <dbReference type="NCBI Taxonomy" id="108875"/>
    <lineage>
        <taxon>Eukaryota</taxon>
        <taxon>Viridiplantae</taxon>
        <taxon>Streptophyta</taxon>
        <taxon>Embryophyta</taxon>
        <taxon>Tracheophyta</taxon>
        <taxon>Spermatophyta</taxon>
        <taxon>Magnoliopsida</taxon>
        <taxon>eudicotyledons</taxon>
        <taxon>Gunneridae</taxon>
        <taxon>Pentapetalae</taxon>
        <taxon>rosids</taxon>
        <taxon>malvids</taxon>
        <taxon>Malvales</taxon>
        <taxon>Malvaceae</taxon>
        <taxon>Byttnerioideae</taxon>
        <taxon>Herrania</taxon>
    </lineage>
</organism>
<feature type="signal peptide" evidence="18">
    <location>
        <begin position="1"/>
        <end position="28"/>
    </location>
</feature>
<evidence type="ECO:0000256" key="2">
    <source>
        <dbReference type="ARBA" id="ARBA00022475"/>
    </source>
</evidence>
<evidence type="ECO:0000256" key="17">
    <source>
        <dbReference type="SAM" id="Phobius"/>
    </source>
</evidence>
<keyword evidence="22" id="KW-1185">Reference proteome</keyword>
<dbReference type="PROSITE" id="PS50011">
    <property type="entry name" value="PROTEIN_KINASE_DOM"/>
    <property type="match status" value="1"/>
</dbReference>
<keyword evidence="9 16" id="KW-0067">ATP-binding</keyword>
<sequence>MATGRVVPSICLFVLSCFFLKVFNGTIAATDTLFHGQVMRDSESVRSADNTFELGFFSPGSSTKRYVGIWRINVPSKDVVWVANRDNPFSGSSQLVLTINDDGYLVIVDSRMTYRVSDDPSSQNVSATLLDSGNLVLRNENFDILWQSFDYPTDTFLPGMKLGYSRKTGKVWSLTSWVDEEDPNIGDFEVRMDRSKSHEVFLMRGSEALWSTGAWDGVRFALMPEMRLNYIFNYSIYSDENETYFSYALYDPSIITRFIVSVSGQLKEFSWLNTSQEWVLFWAQPRALCDVFNSCGPFGSCSKQSESCQCLRGFYSSERGIGRGQSGGCTRRMALNCGIGDKDRFFRMDDVSYPLSSTEQSNSSYSSLSGPEVSNRDAKACELACLNSCSCTAYAYNKSGHCLKWFGDILDLQQLSGKDPDGKTIFIKLSASEFDSSGGAKKFWWIIVIAVALVVLLPASYIVSQWRKSLKNKDPNNRGLLDWRTRVRIIEGIAQGILYLHQYSRLRIIHRDLKASNILLDSDMNPKISDFGLARMFGGDELQANTNRIVGTYGYMSPEYALEGLFSIKSDVFSFGVLLLEIVSGKKNTGFYHSNSLNLLGHTWELWKEGRAPELMDPSLEEQVSYPVLLRYIHVALLCVQEIAADRPTMSDVVSMLTNELTVLNSPKEPAFSSARSAINNPNQHASRPELCSVNNVTVSLMEPR</sequence>
<evidence type="ECO:0000256" key="1">
    <source>
        <dbReference type="ARBA" id="ARBA00004251"/>
    </source>
</evidence>
<evidence type="ECO:0000256" key="16">
    <source>
        <dbReference type="PIRNR" id="PIRNR000641"/>
    </source>
</evidence>
<dbReference type="InterPro" id="IPR036426">
    <property type="entry name" value="Bulb-type_lectin_dom_sf"/>
</dbReference>
<dbReference type="InterPro" id="IPR000858">
    <property type="entry name" value="S_locus_glycoprot_dom"/>
</dbReference>
<evidence type="ECO:0000256" key="3">
    <source>
        <dbReference type="ARBA" id="ARBA00022527"/>
    </source>
</evidence>
<proteinExistence type="inferred from homology"/>
<dbReference type="Pfam" id="PF08276">
    <property type="entry name" value="PAN_2"/>
    <property type="match status" value="1"/>
</dbReference>
<evidence type="ECO:0000256" key="18">
    <source>
        <dbReference type="SAM" id="SignalP"/>
    </source>
</evidence>
<evidence type="ECO:0000313" key="23">
    <source>
        <dbReference type="RefSeq" id="XP_021287426.1"/>
    </source>
</evidence>
<dbReference type="RefSeq" id="XP_021287426.1">
    <property type="nucleotide sequence ID" value="XM_021431751.1"/>
</dbReference>
<dbReference type="Pfam" id="PF01453">
    <property type="entry name" value="B_lectin"/>
    <property type="match status" value="1"/>
</dbReference>
<feature type="transmembrane region" description="Helical" evidence="17">
    <location>
        <begin position="443"/>
        <end position="463"/>
    </location>
</feature>
<dbReference type="SMART" id="SM00108">
    <property type="entry name" value="B_lectin"/>
    <property type="match status" value="1"/>
</dbReference>